<dbReference type="InParanoid" id="I7M3X2"/>
<dbReference type="Proteomes" id="UP000009168">
    <property type="component" value="Unassembled WGS sequence"/>
</dbReference>
<dbReference type="AlphaFoldDB" id="I7M3X2"/>
<dbReference type="RefSeq" id="XP_001024709.1">
    <property type="nucleotide sequence ID" value="XM_001024709.3"/>
</dbReference>
<dbReference type="EMBL" id="GG662448">
    <property type="protein sequence ID" value="EAS04464.1"/>
    <property type="molecule type" value="Genomic_DNA"/>
</dbReference>
<dbReference type="KEGG" id="tet:TTHERM_00616390"/>
<dbReference type="HOGENOM" id="CLU_350392_0_0_1"/>
<dbReference type="Gene3D" id="1.25.40.10">
    <property type="entry name" value="Tetratricopeptide repeat domain"/>
    <property type="match status" value="1"/>
</dbReference>
<gene>
    <name evidence="1" type="ORF">TTHERM_00616390</name>
</gene>
<evidence type="ECO:0000313" key="1">
    <source>
        <dbReference type="EMBL" id="EAS04464.1"/>
    </source>
</evidence>
<keyword evidence="2" id="KW-1185">Reference proteome</keyword>
<proteinExistence type="predicted"/>
<dbReference type="SUPFAM" id="SSF48452">
    <property type="entry name" value="TPR-like"/>
    <property type="match status" value="1"/>
</dbReference>
<dbReference type="GeneID" id="7833051"/>
<dbReference type="eggNOG" id="ENOG502SHVZ">
    <property type="taxonomic scope" value="Eukaryota"/>
</dbReference>
<dbReference type="OMA" id="FRWAQNS"/>
<dbReference type="OrthoDB" id="308224at2759"/>
<evidence type="ECO:0000313" key="2">
    <source>
        <dbReference type="Proteomes" id="UP000009168"/>
    </source>
</evidence>
<accession>I7M3X2</accession>
<name>I7M3X2_TETTS</name>
<reference evidence="2" key="1">
    <citation type="journal article" date="2006" name="PLoS Biol.">
        <title>Macronuclear genome sequence of the ciliate Tetrahymena thermophila, a model eukaryote.</title>
        <authorList>
            <person name="Eisen J.A."/>
            <person name="Coyne R.S."/>
            <person name="Wu M."/>
            <person name="Wu D."/>
            <person name="Thiagarajan M."/>
            <person name="Wortman J.R."/>
            <person name="Badger J.H."/>
            <person name="Ren Q."/>
            <person name="Amedeo P."/>
            <person name="Jones K.M."/>
            <person name="Tallon L.J."/>
            <person name="Delcher A.L."/>
            <person name="Salzberg S.L."/>
            <person name="Silva J.C."/>
            <person name="Haas B.J."/>
            <person name="Majoros W.H."/>
            <person name="Farzad M."/>
            <person name="Carlton J.M."/>
            <person name="Smith R.K. Jr."/>
            <person name="Garg J."/>
            <person name="Pearlman R.E."/>
            <person name="Karrer K.M."/>
            <person name="Sun L."/>
            <person name="Manning G."/>
            <person name="Elde N.C."/>
            <person name="Turkewitz A.P."/>
            <person name="Asai D.J."/>
            <person name="Wilkes D.E."/>
            <person name="Wang Y."/>
            <person name="Cai H."/>
            <person name="Collins K."/>
            <person name="Stewart B.A."/>
            <person name="Lee S.R."/>
            <person name="Wilamowska K."/>
            <person name="Weinberg Z."/>
            <person name="Ruzzo W.L."/>
            <person name="Wloga D."/>
            <person name="Gaertig J."/>
            <person name="Frankel J."/>
            <person name="Tsao C.-C."/>
            <person name="Gorovsky M.A."/>
            <person name="Keeling P.J."/>
            <person name="Waller R.F."/>
            <person name="Patron N.J."/>
            <person name="Cherry J.M."/>
            <person name="Stover N.A."/>
            <person name="Krieger C.J."/>
            <person name="del Toro C."/>
            <person name="Ryder H.F."/>
            <person name="Williamson S.C."/>
            <person name="Barbeau R.A."/>
            <person name="Hamilton E.P."/>
            <person name="Orias E."/>
        </authorList>
    </citation>
    <scope>NUCLEOTIDE SEQUENCE [LARGE SCALE GENOMIC DNA]</scope>
    <source>
        <strain evidence="2">SB210</strain>
    </source>
</reference>
<dbReference type="SUPFAM" id="SSF50729">
    <property type="entry name" value="PH domain-like"/>
    <property type="match status" value="1"/>
</dbReference>
<protein>
    <submittedName>
        <fullName evidence="1">Meiotic cell cortex carboxy-terminal pleckstrin-like protein</fullName>
    </submittedName>
</protein>
<dbReference type="SMART" id="SM00028">
    <property type="entry name" value="TPR"/>
    <property type="match status" value="3"/>
</dbReference>
<dbReference type="InterPro" id="IPR019734">
    <property type="entry name" value="TPR_rpt"/>
</dbReference>
<dbReference type="STRING" id="312017.I7M3X2"/>
<organism evidence="1 2">
    <name type="scientific">Tetrahymena thermophila (strain SB210)</name>
    <dbReference type="NCBI Taxonomy" id="312017"/>
    <lineage>
        <taxon>Eukaryota</taxon>
        <taxon>Sar</taxon>
        <taxon>Alveolata</taxon>
        <taxon>Ciliophora</taxon>
        <taxon>Intramacronucleata</taxon>
        <taxon>Oligohymenophorea</taxon>
        <taxon>Hymenostomatida</taxon>
        <taxon>Tetrahymenina</taxon>
        <taxon>Tetrahymenidae</taxon>
        <taxon>Tetrahymena</taxon>
    </lineage>
</organism>
<sequence>MSNNRNIVQSSYLTAPQQQQQFQQQQQYQSYVNQPDMSNMHHTIATRMSDEESDEEEDQINIDQITYNSLIIEAYNAFQRRDLKVSIDFYLKALGEAEKYQNIERISLIKSNLAVIYFHSCQYKQAEQQLKEAADLLKQGSQRSDHRSALQVKVYANLAIVNIILNKFDEAIQANDEAMNTIYSSKDIQKRDLLEELVYLYFRFLSFESMGNGIFDNAEFKYDEPTLACFYSSMALNRELCNDNQAALTYHEKALKMWEQINDPGFALLTLKHIIQISQQYSDQQNIVQYQNRMNELLKHPDFKGVNPDTLFKKFEEKIKCAKQITSVLKRTEQQSVKQFQSQVNKSILKSNIGDILNEYGEPLWKQALRLRLCTSISYSRSLLKDEKIDKKQREAISLGMEQMQKTIFMLKNEKHPLVEKQLMQMPFTKTAIDNLKAAVNRLKKMILTVTYLEAFDKLQDYMIDKSRMSQAFKQQKRVDTLINNAYKYVMVGDYLLKCNKTTNGRLQKFFQLAPDSTLRWTSRERNINKKDKIQYYCMQDVKGVLYGKHTDVLQKSFNKKLEPWLCFSLVLKSRTLDFYCEKDQINRWLFALSEETKRKNPTAFVLKPSQVLWRKMKMILYYHFVDPHLTSKERKIKHSFVKAIIAFNRNGQKLPTEKDKKKK</sequence>
<dbReference type="Gene3D" id="2.30.29.30">
    <property type="entry name" value="Pleckstrin-homology domain (PH domain)/Phosphotyrosine-binding domain (PTB)"/>
    <property type="match status" value="1"/>
</dbReference>
<dbReference type="InterPro" id="IPR011993">
    <property type="entry name" value="PH-like_dom_sf"/>
</dbReference>
<dbReference type="InterPro" id="IPR011990">
    <property type="entry name" value="TPR-like_helical_dom_sf"/>
</dbReference>